<protein>
    <submittedName>
        <fullName evidence="1">Tetratricopeptide (TPR) repeat protein</fullName>
    </submittedName>
</protein>
<dbReference type="InterPro" id="IPR011990">
    <property type="entry name" value="TPR-like_helical_dom_sf"/>
</dbReference>
<dbReference type="RefSeq" id="WP_166919503.1">
    <property type="nucleotide sequence ID" value="NZ_JAASRN010000002.1"/>
</dbReference>
<evidence type="ECO:0000313" key="2">
    <source>
        <dbReference type="Proteomes" id="UP000537126"/>
    </source>
</evidence>
<dbReference type="Gene3D" id="1.25.40.10">
    <property type="entry name" value="Tetratricopeptide repeat domain"/>
    <property type="match status" value="1"/>
</dbReference>
<reference evidence="1 2" key="1">
    <citation type="submission" date="2020-03" db="EMBL/GenBank/DDBJ databases">
        <title>Genomic Encyclopedia of Type Strains, Phase IV (KMG-IV): sequencing the most valuable type-strain genomes for metagenomic binning, comparative biology and taxonomic classification.</title>
        <authorList>
            <person name="Goeker M."/>
        </authorList>
    </citation>
    <scope>NUCLEOTIDE SEQUENCE [LARGE SCALE GENOMIC DNA]</scope>
    <source>
        <strain evidence="1 2">DSM 5718</strain>
    </source>
</reference>
<dbReference type="SUPFAM" id="SSF48452">
    <property type="entry name" value="TPR-like"/>
    <property type="match status" value="1"/>
</dbReference>
<accession>A0A846MS94</accession>
<dbReference type="EMBL" id="JAASRN010000002">
    <property type="protein sequence ID" value="NIK74127.1"/>
    <property type="molecule type" value="Genomic_DNA"/>
</dbReference>
<keyword evidence="2" id="KW-1185">Reference proteome</keyword>
<comment type="caution">
    <text evidence="1">The sequence shown here is derived from an EMBL/GenBank/DDBJ whole genome shotgun (WGS) entry which is preliminary data.</text>
</comment>
<organism evidence="1 2">
    <name type="scientific">Thermonema lapsum</name>
    <dbReference type="NCBI Taxonomy" id="28195"/>
    <lineage>
        <taxon>Bacteria</taxon>
        <taxon>Pseudomonadati</taxon>
        <taxon>Bacteroidota</taxon>
        <taxon>Cytophagia</taxon>
        <taxon>Cytophagales</taxon>
        <taxon>Thermonemataceae</taxon>
        <taxon>Thermonema</taxon>
    </lineage>
</organism>
<evidence type="ECO:0000313" key="1">
    <source>
        <dbReference type="EMBL" id="NIK74127.1"/>
    </source>
</evidence>
<sequence length="172" mass="20705">MEERFFDPELDDWFFEADQLLKDNRIGSSVELLNRILAREPAYGRAYNHLAWVYEVKYQNLEKAWELYRLALKYAPDYLPVYLNAIVCLSKMERFEELKELLEQARQVPGISRSHLLGEEAIMYEMQQEYLKAMDTYKQAIAFTLSDDDIDYYKKCIERCQRKINILNEYDR</sequence>
<dbReference type="Proteomes" id="UP000537126">
    <property type="component" value="Unassembled WGS sequence"/>
</dbReference>
<gene>
    <name evidence="1" type="ORF">FHS56_001640</name>
</gene>
<proteinExistence type="predicted"/>
<dbReference type="AlphaFoldDB" id="A0A846MS94"/>
<name>A0A846MS94_9BACT</name>